<dbReference type="OrthoDB" id="549891at2759"/>
<feature type="region of interest" description="Disordered" evidence="1">
    <location>
        <begin position="110"/>
        <end position="131"/>
    </location>
</feature>
<evidence type="ECO:0000256" key="2">
    <source>
        <dbReference type="SAM" id="Phobius"/>
    </source>
</evidence>
<dbReference type="RefSeq" id="XP_002955890.1">
    <property type="nucleotide sequence ID" value="XM_002955844.1"/>
</dbReference>
<gene>
    <name evidence="3" type="ORF">VOLCADRAFT_96783</name>
</gene>
<feature type="region of interest" description="Disordered" evidence="1">
    <location>
        <begin position="269"/>
        <end position="307"/>
    </location>
</feature>
<sequence length="1498" mass="152468">MAPIMDIFSVGFFQRSGCCRGPAAGWDCELGFGGEVVYGVAALMCSVWLAHQFAWAVDVDFKLPYVVVRQLASTAVLLIIEWFIRPLYNKYGVQFVWMLLLGHHPHVYTPRDALPPPPRQRRRRRKDDETRADMKAAAANGFPSFSTAAAAPAVAAPSTGGTVSVRQRQAAAATAAALPPLTSRSGSTATTNCQGAGSGAVRGLSGCEHSAAVTAAAATTAASYGSGSGSTQGRTITVISAAPTASVAAPMAMTSPLASAVSSSLDNGGDGGGFGAGQLPQEAPGACATADADPGPVPPPQQHSGPVLLQPATAAVSPNAERQICRTVDAEVAPAEPRPAAGSDRLSNLAKPESYMAFHRTTVAAAAGGCSAAAAQLLGTTATLAAPAAFTGTTLAAAAAARPLRGYVGRTRLLSTTVKIRGVHLADVPAGYQQRIAAVLAAADLELEGVYLRAGCIELVVDARSWNARPGGDAAAAAGAGDVSRRTQRSGWAEIHVPGRAESGAHPPPQGQHGPGGGGGGGQQAALAVEASGGGDDNNGSGSNPHHVKLLSAAALAAAPPPPPVPQMYDSGNGAAGGGYGLGGGKAVDVGELIRALHLRQDGLSVEHSGSLTDLCRESDDVLTRNGGGAAAAAAAPPPPTWEANGSDSITMDPSAPVVQGMNAATAVAAVPLPPQLLSVSPRVLQTRSAAAAAAAAASSATTIVELVLLVACPGDRVPELLVRSHGAFIPGTVTSCVSVGAPAGVSLPLRDVLMCTVALPLAALPDEPGVLMVEVRWAGETHGSALPLLLADDAALAAELQAAVEDWRGPPLELEDLLLDFACFLLHTNCMLRPTAGGALAAYDVYDSFIYEGASAPFAVMRDRVSELGLHMLAWMDSCLSGWGCAMRRLQTSLAALGVSSAAIEEVRRAAQQRVYQHQHQYQYQPQQLADQQHFPQLPHRGQSYGDYYELVNQEQQRRGGGGGGGGPVPSPHDDELYDDVRCADNRKAAGLAARQVFTAAAAAAVGGGGGVRHAVHDMPAATPGASAPLGYMPGTLTLQQSHQREERQTRSLAGTSSTISQLPAGGAAPASAASGPTAAASYGPVAVTAAAAAGQVHPAGLGTISSVSPAASSRSPSPSSSASSSSSYVSTCSTASLAHVVPAGQYEASTATTATATTATATTATATGTDMITPTTTVAAVATVTCTATATAAQTLTSTFSKSPSKCGGVGRNDPRVASNKWFTKSKKKKKQQLPEPEQQPAPLSSFLQLISDAARGEAAAAAAARCRCGSAVGFRRRVTWAVRAVQEDTAAAGVKGVLRVALDWGRAVRSEYSCLVAAGYRAFVVEYTAQMVYAINIFTTIWFLILALPQLLMSSLAGCLIAWGGVPAAAGFRSYQLSAAAFIVDGIVHIAASMVRPTPALLVALVRMPVHMATWTKLGGTFGFRWAVVRAAALACLSVTASVGCHAYLLVGVYRRRYGNAAAAAAAAAANVAASTAAAPPPPVAASRELRPKRE</sequence>
<evidence type="ECO:0000313" key="3">
    <source>
        <dbReference type="EMBL" id="EFJ43091.1"/>
    </source>
</evidence>
<name>D8UB17_VOLCA</name>
<feature type="region of interest" description="Disordered" evidence="1">
    <location>
        <begin position="1041"/>
        <end position="1077"/>
    </location>
</feature>
<feature type="region of interest" description="Disordered" evidence="1">
    <location>
        <begin position="1477"/>
        <end position="1498"/>
    </location>
</feature>
<dbReference type="EMBL" id="GL378376">
    <property type="protein sequence ID" value="EFJ43091.1"/>
    <property type="molecule type" value="Genomic_DNA"/>
</dbReference>
<feature type="region of interest" description="Disordered" evidence="1">
    <location>
        <begin position="1201"/>
        <end position="1244"/>
    </location>
</feature>
<keyword evidence="2" id="KW-1133">Transmembrane helix</keyword>
<feature type="region of interest" description="Disordered" evidence="1">
    <location>
        <begin position="1108"/>
        <end position="1127"/>
    </location>
</feature>
<dbReference type="InParanoid" id="D8UB17"/>
<feature type="transmembrane region" description="Helical" evidence="2">
    <location>
        <begin position="1378"/>
        <end position="1398"/>
    </location>
</feature>
<feature type="transmembrane region" description="Helical" evidence="2">
    <location>
        <begin position="1344"/>
        <end position="1366"/>
    </location>
</feature>
<accession>D8UB17</accession>
<evidence type="ECO:0000256" key="1">
    <source>
        <dbReference type="SAM" id="MobiDB-lite"/>
    </source>
</evidence>
<feature type="compositionally biased region" description="Low complexity" evidence="1">
    <location>
        <begin position="471"/>
        <end position="482"/>
    </location>
</feature>
<keyword evidence="2" id="KW-0812">Transmembrane</keyword>
<dbReference type="GeneID" id="9614820"/>
<reference evidence="3 4" key="1">
    <citation type="journal article" date="2010" name="Science">
        <title>Genomic analysis of organismal complexity in the multicellular green alga Volvox carteri.</title>
        <authorList>
            <person name="Prochnik S.E."/>
            <person name="Umen J."/>
            <person name="Nedelcu A.M."/>
            <person name="Hallmann A."/>
            <person name="Miller S.M."/>
            <person name="Nishii I."/>
            <person name="Ferris P."/>
            <person name="Kuo A."/>
            <person name="Mitros T."/>
            <person name="Fritz-Laylin L.K."/>
            <person name="Hellsten U."/>
            <person name="Chapman J."/>
            <person name="Simakov O."/>
            <person name="Rensing S.A."/>
            <person name="Terry A."/>
            <person name="Pangilinan J."/>
            <person name="Kapitonov V."/>
            <person name="Jurka J."/>
            <person name="Salamov A."/>
            <person name="Shapiro H."/>
            <person name="Schmutz J."/>
            <person name="Grimwood J."/>
            <person name="Lindquist E."/>
            <person name="Lucas S."/>
            <person name="Grigoriev I.V."/>
            <person name="Schmitt R."/>
            <person name="Kirk D."/>
            <person name="Rokhsar D.S."/>
        </authorList>
    </citation>
    <scope>NUCLEOTIDE SEQUENCE [LARGE SCALE GENOMIC DNA]</scope>
    <source>
        <strain evidence="4">f. Nagariensis / Eve</strain>
    </source>
</reference>
<organism evidence="4">
    <name type="scientific">Volvox carteri f. nagariensis</name>
    <dbReference type="NCBI Taxonomy" id="3068"/>
    <lineage>
        <taxon>Eukaryota</taxon>
        <taxon>Viridiplantae</taxon>
        <taxon>Chlorophyta</taxon>
        <taxon>core chlorophytes</taxon>
        <taxon>Chlorophyceae</taxon>
        <taxon>CS clade</taxon>
        <taxon>Chlamydomonadales</taxon>
        <taxon>Volvocaceae</taxon>
        <taxon>Volvox</taxon>
    </lineage>
</organism>
<evidence type="ECO:0000313" key="4">
    <source>
        <dbReference type="Proteomes" id="UP000001058"/>
    </source>
</evidence>
<dbReference type="KEGG" id="vcn:VOLCADRAFT_96783"/>
<protein>
    <submittedName>
        <fullName evidence="3">Uncharacterized protein</fullName>
    </submittedName>
</protein>
<feature type="transmembrane region" description="Helical" evidence="2">
    <location>
        <begin position="1430"/>
        <end position="1454"/>
    </location>
</feature>
<feature type="region of interest" description="Disordered" evidence="1">
    <location>
        <begin position="470"/>
        <end position="525"/>
    </location>
</feature>
<feature type="compositionally biased region" description="Gly residues" evidence="1">
    <location>
        <begin position="960"/>
        <end position="969"/>
    </location>
</feature>
<keyword evidence="2" id="KW-0472">Membrane</keyword>
<feature type="compositionally biased region" description="Gly residues" evidence="1">
    <location>
        <begin position="513"/>
        <end position="523"/>
    </location>
</feature>
<proteinExistence type="predicted"/>
<feature type="region of interest" description="Disordered" evidence="1">
    <location>
        <begin position="957"/>
        <end position="979"/>
    </location>
</feature>
<keyword evidence="4" id="KW-1185">Reference proteome</keyword>
<feature type="compositionally biased region" description="Low complexity" evidence="1">
    <location>
        <begin position="1065"/>
        <end position="1077"/>
    </location>
</feature>
<dbReference type="Proteomes" id="UP000001058">
    <property type="component" value="Unassembled WGS sequence"/>
</dbReference>
<feature type="compositionally biased region" description="Polar residues" evidence="1">
    <location>
        <begin position="183"/>
        <end position="195"/>
    </location>
</feature>
<feature type="compositionally biased region" description="Polar residues" evidence="1">
    <location>
        <begin position="1052"/>
        <end position="1063"/>
    </location>
</feature>
<feature type="region of interest" description="Disordered" evidence="1">
    <location>
        <begin position="176"/>
        <end position="201"/>
    </location>
</feature>